<dbReference type="InterPro" id="IPR051637">
    <property type="entry name" value="Ank_repeat_dom-contain_49"/>
</dbReference>
<proteinExistence type="predicted"/>
<dbReference type="PROSITE" id="PS50297">
    <property type="entry name" value="ANK_REP_REGION"/>
    <property type="match status" value="3"/>
</dbReference>
<accession>A0A9P9F142</accession>
<evidence type="ECO:0000256" key="2">
    <source>
        <dbReference type="ARBA" id="ARBA00023043"/>
    </source>
</evidence>
<evidence type="ECO:0000313" key="5">
    <source>
        <dbReference type="Proteomes" id="UP000738349"/>
    </source>
</evidence>
<feature type="repeat" description="ANK" evidence="3">
    <location>
        <begin position="569"/>
        <end position="602"/>
    </location>
</feature>
<feature type="repeat" description="ANK" evidence="3">
    <location>
        <begin position="536"/>
        <end position="568"/>
    </location>
</feature>
<dbReference type="AlphaFoldDB" id="A0A9P9F142"/>
<dbReference type="EMBL" id="JAGMUV010000006">
    <property type="protein sequence ID" value="KAH7152553.1"/>
    <property type="molecule type" value="Genomic_DNA"/>
</dbReference>
<dbReference type="Gene3D" id="1.25.40.20">
    <property type="entry name" value="Ankyrin repeat-containing domain"/>
    <property type="match status" value="1"/>
</dbReference>
<gene>
    <name evidence="4" type="ORF">EDB81DRAFT_431182</name>
</gene>
<dbReference type="PANTHER" id="PTHR24180">
    <property type="entry name" value="CYCLIN-DEPENDENT KINASE INHIBITOR 2C-RELATED"/>
    <property type="match status" value="1"/>
</dbReference>
<dbReference type="SUPFAM" id="SSF48403">
    <property type="entry name" value="Ankyrin repeat"/>
    <property type="match status" value="1"/>
</dbReference>
<dbReference type="Proteomes" id="UP000738349">
    <property type="component" value="Unassembled WGS sequence"/>
</dbReference>
<name>A0A9P9F142_9HYPO</name>
<dbReference type="InterPro" id="IPR036770">
    <property type="entry name" value="Ankyrin_rpt-contain_sf"/>
</dbReference>
<dbReference type="PROSITE" id="PS50088">
    <property type="entry name" value="ANK_REPEAT"/>
    <property type="match status" value="4"/>
</dbReference>
<feature type="repeat" description="ANK" evidence="3">
    <location>
        <begin position="503"/>
        <end position="535"/>
    </location>
</feature>
<reference evidence="4" key="1">
    <citation type="journal article" date="2021" name="Nat. Commun.">
        <title>Genetic determinants of endophytism in the Arabidopsis root mycobiome.</title>
        <authorList>
            <person name="Mesny F."/>
            <person name="Miyauchi S."/>
            <person name="Thiergart T."/>
            <person name="Pickel B."/>
            <person name="Atanasova L."/>
            <person name="Karlsson M."/>
            <person name="Huettel B."/>
            <person name="Barry K.W."/>
            <person name="Haridas S."/>
            <person name="Chen C."/>
            <person name="Bauer D."/>
            <person name="Andreopoulos W."/>
            <person name="Pangilinan J."/>
            <person name="LaButti K."/>
            <person name="Riley R."/>
            <person name="Lipzen A."/>
            <person name="Clum A."/>
            <person name="Drula E."/>
            <person name="Henrissat B."/>
            <person name="Kohler A."/>
            <person name="Grigoriev I.V."/>
            <person name="Martin F.M."/>
            <person name="Hacquard S."/>
        </authorList>
    </citation>
    <scope>NUCLEOTIDE SEQUENCE</scope>
    <source>
        <strain evidence="4">MPI-CAGE-AT-0147</strain>
    </source>
</reference>
<dbReference type="PANTHER" id="PTHR24180:SF45">
    <property type="entry name" value="POLY [ADP-RIBOSE] POLYMERASE TANKYRASE"/>
    <property type="match status" value="1"/>
</dbReference>
<comment type="caution">
    <text evidence="4">The sequence shown here is derived from an EMBL/GenBank/DDBJ whole genome shotgun (WGS) entry which is preliminary data.</text>
</comment>
<dbReference type="Pfam" id="PF12796">
    <property type="entry name" value="Ank_2"/>
    <property type="match status" value="2"/>
</dbReference>
<evidence type="ECO:0000256" key="1">
    <source>
        <dbReference type="ARBA" id="ARBA00022737"/>
    </source>
</evidence>
<organism evidence="4 5">
    <name type="scientific">Dactylonectria macrodidyma</name>
    <dbReference type="NCBI Taxonomy" id="307937"/>
    <lineage>
        <taxon>Eukaryota</taxon>
        <taxon>Fungi</taxon>
        <taxon>Dikarya</taxon>
        <taxon>Ascomycota</taxon>
        <taxon>Pezizomycotina</taxon>
        <taxon>Sordariomycetes</taxon>
        <taxon>Hypocreomycetidae</taxon>
        <taxon>Hypocreales</taxon>
        <taxon>Nectriaceae</taxon>
        <taxon>Dactylonectria</taxon>
    </lineage>
</organism>
<feature type="repeat" description="ANK" evidence="3">
    <location>
        <begin position="636"/>
        <end position="668"/>
    </location>
</feature>
<dbReference type="InterPro" id="IPR002110">
    <property type="entry name" value="Ankyrin_rpt"/>
</dbReference>
<evidence type="ECO:0000256" key="3">
    <source>
        <dbReference type="PROSITE-ProRule" id="PRU00023"/>
    </source>
</evidence>
<sequence>MDPLSIIASVLAITEATLKSFRFLQRLRNTAADVREAVEVLEKFCSVFSQAEEVFTKPQVYSNLSVQSKEAISLIAATAKDEIDKLRHLLDEKIISTRPSGGDARIQFSAWLRHGNSIKKICEKLQELQSSLAVVNGAIVVSSQSGTQQKLAHLEDGPLSEIRNCQRKNELLLQSIACQQLMLVDNLRPFTVSPSAGYTMTTSSSMPPQYCPSNTKALSKAPALSSLSHTQLESQHITSGTLDITALADGRCSSACSCVCHRPRKVATPAYLNALLGQFHLRYTTAGRSRDLCSETQCRRQRDHVARVAYKLPQWLSSRILSMSFTYGNCLQMMLRMPRIVPDDAPILQLAAVGDLESIQSLISSGLASPADVGHSYGLTALHVRLAIWLREDVSVRRFTNRYQIAFVNKDIQICRFLMQQGADAYYETTLRRSVIDIVRDEVINGKVDKEQKEEFDTIFDELNDYESFQLSPLHKSLLGISPLCLQMQLAASTVSIDTPDSLGRTTLSAAAWRGDATSVRTLLAYGASPNICTPTEISPLHRAIEGRTYECVRLLIEHGADVNHENKRGRLPLHYSCRIADEGEMCWLLLQSGADVDAEDHGASRAIHEAVVHRKLPQLKMLLEHGAETDCLTKEGEFPLKLAVARNNIDMVQALLGAGANPHLHRDSLLHAAAGCADANMLRFLAANLRGMDGEAQDHDGNTAMAVLQERQDEPTEEMCRCLLHICLADDSWDNASVDEWFDALSEAEDRRMQRPGS</sequence>
<dbReference type="OrthoDB" id="195446at2759"/>
<keyword evidence="2 3" id="KW-0040">ANK repeat</keyword>
<evidence type="ECO:0000313" key="4">
    <source>
        <dbReference type="EMBL" id="KAH7152553.1"/>
    </source>
</evidence>
<dbReference type="SMART" id="SM00248">
    <property type="entry name" value="ANK"/>
    <property type="match status" value="8"/>
</dbReference>
<keyword evidence="1" id="KW-0677">Repeat</keyword>
<keyword evidence="5" id="KW-1185">Reference proteome</keyword>
<protein>
    <submittedName>
        <fullName evidence="4">Ankyrin repeat-containing domain protein</fullName>
    </submittedName>
</protein>